<dbReference type="EMBL" id="SMCR01000004">
    <property type="protein sequence ID" value="TCV96645.1"/>
    <property type="molecule type" value="Genomic_DNA"/>
</dbReference>
<proteinExistence type="inferred from homology"/>
<dbReference type="GO" id="GO:0009432">
    <property type="term" value="P:SOS response"/>
    <property type="evidence" value="ECO:0007669"/>
    <property type="project" value="UniProtKB-KW"/>
</dbReference>
<evidence type="ECO:0000256" key="3">
    <source>
        <dbReference type="ARBA" id="ARBA00022801"/>
    </source>
</evidence>
<dbReference type="CDD" id="cd06529">
    <property type="entry name" value="S24_LexA-like"/>
    <property type="match status" value="1"/>
</dbReference>
<keyword evidence="4 7" id="KW-0068">Autocatalytic cleavage</keyword>
<dbReference type="AlphaFoldDB" id="A0A4R3YU93"/>
<evidence type="ECO:0000313" key="10">
    <source>
        <dbReference type="Proteomes" id="UP000295719"/>
    </source>
</evidence>
<dbReference type="InterPro" id="IPR036286">
    <property type="entry name" value="LexA/Signal_pep-like_sf"/>
</dbReference>
<dbReference type="PRINTS" id="PR00726">
    <property type="entry name" value="LEXASERPTASE"/>
</dbReference>
<comment type="caution">
    <text evidence="9">The sequence shown here is derived from an EMBL/GenBank/DDBJ whole genome shotgun (WGS) entry which is preliminary data.</text>
</comment>
<sequence>MKFYRAAEEIVRLPLPFYIDRVAAGFPSPAQDYVENAIDLNEICVRHPASTYFVRVSGDSMIEGNIQEGDVLIVDCSLKPQHGNIVIASLDGAFTVKRLQLTPRIQLLPMNPTYSPIQLNPEELMEIFGVVTYIIHAAL</sequence>
<comment type="similarity">
    <text evidence="1 7">Belongs to the peptidase S24 family.</text>
</comment>
<gene>
    <name evidence="9" type="ORF">EDC52_10485</name>
</gene>
<dbReference type="InterPro" id="IPR050077">
    <property type="entry name" value="LexA_repressor"/>
</dbReference>
<dbReference type="PANTHER" id="PTHR33516">
    <property type="entry name" value="LEXA REPRESSOR"/>
    <property type="match status" value="1"/>
</dbReference>
<dbReference type="GO" id="GO:0003677">
    <property type="term" value="F:DNA binding"/>
    <property type="evidence" value="ECO:0007669"/>
    <property type="project" value="InterPro"/>
</dbReference>
<dbReference type="Gene3D" id="2.10.109.10">
    <property type="entry name" value="Umud Fragment, subunit A"/>
    <property type="match status" value="1"/>
</dbReference>
<evidence type="ECO:0000256" key="2">
    <source>
        <dbReference type="ARBA" id="ARBA00022763"/>
    </source>
</evidence>
<dbReference type="Pfam" id="PF00717">
    <property type="entry name" value="Peptidase_S24"/>
    <property type="match status" value="1"/>
</dbReference>
<dbReference type="GO" id="GO:0006355">
    <property type="term" value="P:regulation of DNA-templated transcription"/>
    <property type="evidence" value="ECO:0007669"/>
    <property type="project" value="InterPro"/>
</dbReference>
<evidence type="ECO:0000256" key="4">
    <source>
        <dbReference type="ARBA" id="ARBA00022813"/>
    </source>
</evidence>
<keyword evidence="2" id="KW-0227">DNA damage</keyword>
<feature type="domain" description="Peptidase S24/S26A/S26B/S26C" evidence="8">
    <location>
        <begin position="16"/>
        <end position="131"/>
    </location>
</feature>
<name>A0A4R3YU93_9GAMM</name>
<dbReference type="GO" id="GO:0016787">
    <property type="term" value="F:hydrolase activity"/>
    <property type="evidence" value="ECO:0007669"/>
    <property type="project" value="UniProtKB-KW"/>
</dbReference>
<dbReference type="InterPro" id="IPR039418">
    <property type="entry name" value="LexA-like"/>
</dbReference>
<accession>A0A4R3YU93</accession>
<evidence type="ECO:0000259" key="8">
    <source>
        <dbReference type="Pfam" id="PF00717"/>
    </source>
</evidence>
<dbReference type="PANTHER" id="PTHR33516:SF2">
    <property type="entry name" value="LEXA REPRESSOR-RELATED"/>
    <property type="match status" value="1"/>
</dbReference>
<dbReference type="Proteomes" id="UP000295719">
    <property type="component" value="Unassembled WGS sequence"/>
</dbReference>
<dbReference type="InterPro" id="IPR006197">
    <property type="entry name" value="Peptidase_S24_LexA"/>
</dbReference>
<dbReference type="SUPFAM" id="SSF51306">
    <property type="entry name" value="LexA/Signal peptidase"/>
    <property type="match status" value="1"/>
</dbReference>
<keyword evidence="5" id="KW-0234">DNA repair</keyword>
<dbReference type="InterPro" id="IPR015927">
    <property type="entry name" value="Peptidase_S24_S26A/B/C"/>
</dbReference>
<keyword evidence="10" id="KW-1185">Reference proteome</keyword>
<reference evidence="9 10" key="1">
    <citation type="submission" date="2019-03" db="EMBL/GenBank/DDBJ databases">
        <title>Genomic Encyclopedia of Type Strains, Phase IV (KMG-IV): sequencing the most valuable type-strain genomes for metagenomic binning, comparative biology and taxonomic classification.</title>
        <authorList>
            <person name="Goeker M."/>
        </authorList>
    </citation>
    <scope>NUCLEOTIDE SEQUENCE [LARGE SCALE GENOMIC DNA]</scope>
    <source>
        <strain evidence="9 10">DSM 19580</strain>
    </source>
</reference>
<dbReference type="GO" id="GO:0006281">
    <property type="term" value="P:DNA repair"/>
    <property type="evidence" value="ECO:0007669"/>
    <property type="project" value="UniProtKB-KW"/>
</dbReference>
<organism evidence="9 10">
    <name type="scientific">Biostraticola tofi</name>
    <dbReference type="NCBI Taxonomy" id="466109"/>
    <lineage>
        <taxon>Bacteria</taxon>
        <taxon>Pseudomonadati</taxon>
        <taxon>Pseudomonadota</taxon>
        <taxon>Gammaproteobacteria</taxon>
        <taxon>Enterobacterales</taxon>
        <taxon>Bruguierivoracaceae</taxon>
        <taxon>Biostraticola</taxon>
    </lineage>
</organism>
<evidence type="ECO:0000313" key="9">
    <source>
        <dbReference type="EMBL" id="TCV96645.1"/>
    </source>
</evidence>
<evidence type="ECO:0000256" key="1">
    <source>
        <dbReference type="ARBA" id="ARBA00007484"/>
    </source>
</evidence>
<protein>
    <submittedName>
        <fullName evidence="9">DNA polymerase V</fullName>
    </submittedName>
</protein>
<evidence type="ECO:0000256" key="6">
    <source>
        <dbReference type="ARBA" id="ARBA00023236"/>
    </source>
</evidence>
<keyword evidence="6" id="KW-0742">SOS response</keyword>
<evidence type="ECO:0000256" key="7">
    <source>
        <dbReference type="RuleBase" id="RU003991"/>
    </source>
</evidence>
<keyword evidence="3 7" id="KW-0378">Hydrolase</keyword>
<evidence type="ECO:0000256" key="5">
    <source>
        <dbReference type="ARBA" id="ARBA00023204"/>
    </source>
</evidence>
<dbReference type="NCBIfam" id="NF007621">
    <property type="entry name" value="PRK10276.1"/>
    <property type="match status" value="1"/>
</dbReference>
<dbReference type="RefSeq" id="WP_196237755.1">
    <property type="nucleotide sequence ID" value="NZ_SMCR01000004.1"/>
</dbReference>